<evidence type="ECO:0000313" key="2">
    <source>
        <dbReference type="EMBL" id="KHS51179.1"/>
    </source>
</evidence>
<gene>
    <name evidence="2" type="ORF">AE0388_3251</name>
</gene>
<feature type="transmembrane region" description="Helical" evidence="1">
    <location>
        <begin position="171"/>
        <end position="190"/>
    </location>
</feature>
<comment type="caution">
    <text evidence="2">The sequence shown here is derived from an EMBL/GenBank/DDBJ whole genome shotgun (WGS) entry which is preliminary data.</text>
</comment>
<feature type="transmembrane region" description="Helical" evidence="1">
    <location>
        <begin position="56"/>
        <end position="76"/>
    </location>
</feature>
<keyword evidence="1" id="KW-0812">Transmembrane</keyword>
<feature type="transmembrane region" description="Helical" evidence="1">
    <location>
        <begin position="7"/>
        <end position="26"/>
    </location>
</feature>
<dbReference type="RefSeq" id="WP_039211955.1">
    <property type="nucleotide sequence ID" value="NZ_JTJZ01000022.1"/>
</dbReference>
<feature type="transmembrane region" description="Helical" evidence="1">
    <location>
        <begin position="32"/>
        <end position="49"/>
    </location>
</feature>
<proteinExistence type="predicted"/>
<evidence type="ECO:0000313" key="3">
    <source>
        <dbReference type="Proteomes" id="UP000031488"/>
    </source>
</evidence>
<protein>
    <submittedName>
        <fullName evidence="2">Uncharacterized protein</fullName>
    </submittedName>
</protein>
<keyword evidence="1" id="KW-1133">Transmembrane helix</keyword>
<dbReference type="OrthoDB" id="4803793at2"/>
<keyword evidence="1" id="KW-0472">Membrane</keyword>
<dbReference type="EMBL" id="JTJZ01000022">
    <property type="protein sequence ID" value="KHS51179.1"/>
    <property type="molecule type" value="Genomic_DNA"/>
</dbReference>
<feature type="transmembrane region" description="Helical" evidence="1">
    <location>
        <begin position="144"/>
        <end position="164"/>
    </location>
</feature>
<keyword evidence="3" id="KW-1185">Reference proteome</keyword>
<evidence type="ECO:0000256" key="1">
    <source>
        <dbReference type="SAM" id="Phobius"/>
    </source>
</evidence>
<reference evidence="2 3" key="1">
    <citation type="submission" date="2014-11" db="EMBL/GenBank/DDBJ databases">
        <title>Draft Genome Sequence of Brevibacterium linens AE038-8.</title>
        <authorList>
            <person name="Maizel D."/>
            <person name="Utturkar S.M."/>
            <person name="Brown S.D."/>
            <person name="Ferrero M."/>
            <person name="Rosen B.P."/>
        </authorList>
    </citation>
    <scope>NUCLEOTIDE SEQUENCE [LARGE SCALE GENOMIC DNA]</scope>
    <source>
        <strain evidence="2 3">AE038-8</strain>
    </source>
</reference>
<organism evidence="2 3">
    <name type="scientific">Brevibacterium linens</name>
    <dbReference type="NCBI Taxonomy" id="1703"/>
    <lineage>
        <taxon>Bacteria</taxon>
        <taxon>Bacillati</taxon>
        <taxon>Actinomycetota</taxon>
        <taxon>Actinomycetes</taxon>
        <taxon>Micrococcales</taxon>
        <taxon>Brevibacteriaceae</taxon>
        <taxon>Brevibacterium</taxon>
    </lineage>
</organism>
<dbReference type="Proteomes" id="UP000031488">
    <property type="component" value="Unassembled WGS sequence"/>
</dbReference>
<dbReference type="AlphaFoldDB" id="A0A0B9AKC1"/>
<dbReference type="PATRIC" id="fig|1703.6.peg.3208"/>
<accession>A0A0B9AKC1</accession>
<name>A0A0B9AKC1_BRELN</name>
<sequence length="231" mass="23288">MTGWTKSVRALFAALFTTLLALLMHLGAGGSVSIPGTVVVFVLVLWAAMMVAGRRLGYLTLAGLLGLGQVLMHLTMSWSAHTLTLAGTHAGTAHTGTGQTGTAGTGSASAEAALNSHAGHIVPAPGSLDLGPAASALGHANHGATSVGMIIAHLVAVLVTAVILKRGEDIVLSILLLALGPVIGALRALAEAAGVLADEPFRKLCAQFRLPQPVTSAVVGPNYRRGPPALV</sequence>